<proteinExistence type="predicted"/>
<evidence type="ECO:0000313" key="2">
    <source>
        <dbReference type="EMBL" id="EPE04617.1"/>
    </source>
</evidence>
<protein>
    <submittedName>
        <fullName evidence="2">Uncharacterized protein</fullName>
    </submittedName>
</protein>
<feature type="region of interest" description="Disordered" evidence="1">
    <location>
        <begin position="1"/>
        <end position="30"/>
    </location>
</feature>
<gene>
    <name evidence="2" type="ORF">F503_06166</name>
</gene>
<dbReference type="HOGENOM" id="CLU_052224_1_0_1"/>
<accession>S3BVN9</accession>
<dbReference type="AlphaFoldDB" id="S3BVN9"/>
<name>S3BVN9_OPHP1</name>
<reference evidence="2 3" key="1">
    <citation type="journal article" date="2013" name="BMC Genomics">
        <title>The genome and transcriptome of the pine saprophyte Ophiostoma piceae, and a comparison with the bark beetle-associated pine pathogen Grosmannia clavigera.</title>
        <authorList>
            <person name="Haridas S."/>
            <person name="Wang Y."/>
            <person name="Lim L."/>
            <person name="Massoumi Alamouti S."/>
            <person name="Jackman S."/>
            <person name="Docking R."/>
            <person name="Robertson G."/>
            <person name="Birol I."/>
            <person name="Bohlmann J."/>
            <person name="Breuil C."/>
        </authorList>
    </citation>
    <scope>NUCLEOTIDE SEQUENCE [LARGE SCALE GENOMIC DNA]</scope>
    <source>
        <strain evidence="2 3">UAMH 11346</strain>
    </source>
</reference>
<keyword evidence="3" id="KW-1185">Reference proteome</keyword>
<evidence type="ECO:0000256" key="1">
    <source>
        <dbReference type="SAM" id="MobiDB-lite"/>
    </source>
</evidence>
<dbReference type="Proteomes" id="UP000016923">
    <property type="component" value="Unassembled WGS sequence"/>
</dbReference>
<dbReference type="OMA" id="RECCNSA"/>
<organism evidence="2 3">
    <name type="scientific">Ophiostoma piceae (strain UAMH 11346)</name>
    <name type="common">Sap stain fungus</name>
    <dbReference type="NCBI Taxonomy" id="1262450"/>
    <lineage>
        <taxon>Eukaryota</taxon>
        <taxon>Fungi</taxon>
        <taxon>Dikarya</taxon>
        <taxon>Ascomycota</taxon>
        <taxon>Pezizomycotina</taxon>
        <taxon>Sordariomycetes</taxon>
        <taxon>Sordariomycetidae</taxon>
        <taxon>Ophiostomatales</taxon>
        <taxon>Ophiostomataceae</taxon>
        <taxon>Ophiostoma</taxon>
    </lineage>
</organism>
<dbReference type="STRING" id="1262450.S3BVN9"/>
<dbReference type="EMBL" id="KE148159">
    <property type="protein sequence ID" value="EPE04617.1"/>
    <property type="molecule type" value="Genomic_DNA"/>
</dbReference>
<dbReference type="eggNOG" id="ENOG502T61Z">
    <property type="taxonomic scope" value="Eukaryota"/>
</dbReference>
<dbReference type="OrthoDB" id="4633509at2759"/>
<evidence type="ECO:0000313" key="3">
    <source>
        <dbReference type="Proteomes" id="UP000016923"/>
    </source>
</evidence>
<sequence>MAQQPDVLLPNTVPPTPDLPFLSQEPRNGEPSCAWENFKRPRLRKFPQAASTLQFQGFIGAGVDGLVLGAKTGDNAAVAVKIFYYSKPCNDHRYWAFQRECCNSAVLEMIRIATQRSGADSGAPLYLLPTPRRITDAVRNLRAFSTEYSHKYRANPPPNFEPFDYSHLQLNECLGWTQLDGGAVRSLLHGWRLGISEFCSTPAVDAASWYFAIVYRFVPDALLEDSVVLSHMNFFYRAGFDPVPFKADNWRGPGILVDLSDLVLPFESDWQECIYGPMVKRDGRFTLGQANRPSKRETEKDAATRHA</sequence>
<dbReference type="VEuPathDB" id="FungiDB:F503_06166"/>